<protein>
    <submittedName>
        <fullName evidence="2">Uncharacterized protein</fullName>
    </submittedName>
</protein>
<dbReference type="Proteomes" id="UP000244926">
    <property type="component" value="Chromosome I"/>
</dbReference>
<keyword evidence="1" id="KW-0472">Membrane</keyword>
<organism evidence="2 3">
    <name type="scientific">Chlamydia serpentis</name>
    <dbReference type="NCBI Taxonomy" id="1967782"/>
    <lineage>
        <taxon>Bacteria</taxon>
        <taxon>Pseudomonadati</taxon>
        <taxon>Chlamydiota</taxon>
        <taxon>Chlamydiia</taxon>
        <taxon>Chlamydiales</taxon>
        <taxon>Chlamydiaceae</taxon>
        <taxon>Chlamydia/Chlamydophila group</taxon>
        <taxon>Chlamydia</taxon>
    </lineage>
</organism>
<feature type="transmembrane region" description="Helical" evidence="1">
    <location>
        <begin position="82"/>
        <end position="102"/>
    </location>
</feature>
<evidence type="ECO:0000256" key="1">
    <source>
        <dbReference type="SAM" id="Phobius"/>
    </source>
</evidence>
<accession>A0A2R8FAE7</accession>
<dbReference type="RefSeq" id="WP_231911696.1">
    <property type="nucleotide sequence ID" value="NZ_LT993738.1"/>
</dbReference>
<evidence type="ECO:0000313" key="3">
    <source>
        <dbReference type="Proteomes" id="UP000244926"/>
    </source>
</evidence>
<sequence length="138" mass="15656">MESKISNILFLKKIEDLPKLFKNGFVRDNDSLVEASDWLLSSKNTVYRSLLGAIPILGNILGAGRIYSVWYTSNNDSIKQVIWHTIFGILEVSCLGILALALKIVLTIIHYLLLLLCEIPFILIRFFAWIVPTYQVSV</sequence>
<reference evidence="3" key="1">
    <citation type="submission" date="2017-11" db="EMBL/GenBank/DDBJ databases">
        <authorList>
            <person name="Seth-Smith MB H."/>
        </authorList>
    </citation>
    <scope>NUCLEOTIDE SEQUENCE [LARGE SCALE GENOMIC DNA]</scope>
</reference>
<evidence type="ECO:0000313" key="2">
    <source>
        <dbReference type="EMBL" id="SPN73374.1"/>
    </source>
</evidence>
<feature type="transmembrane region" description="Helical" evidence="1">
    <location>
        <begin position="50"/>
        <end position="70"/>
    </location>
</feature>
<feature type="transmembrane region" description="Helical" evidence="1">
    <location>
        <begin position="109"/>
        <end position="131"/>
    </location>
</feature>
<gene>
    <name evidence="2" type="ORF">C10C_0194</name>
</gene>
<dbReference type="AlphaFoldDB" id="A0A2R8FAE7"/>
<proteinExistence type="predicted"/>
<keyword evidence="1" id="KW-0812">Transmembrane</keyword>
<dbReference type="EMBL" id="LT993738">
    <property type="protein sequence ID" value="SPN73374.1"/>
    <property type="molecule type" value="Genomic_DNA"/>
</dbReference>
<dbReference type="KEGG" id="csee:C10C_0194"/>
<keyword evidence="3" id="KW-1185">Reference proteome</keyword>
<name>A0A2R8FAE7_9CHLA</name>
<keyword evidence="1" id="KW-1133">Transmembrane helix</keyword>